<dbReference type="AlphaFoldDB" id="A0A9W7TQZ2"/>
<feature type="compositionally biased region" description="Low complexity" evidence="1">
    <location>
        <begin position="56"/>
        <end position="70"/>
    </location>
</feature>
<reference evidence="2" key="1">
    <citation type="submission" date="2021-02" db="EMBL/GenBank/DDBJ databases">
        <title>Comparative genomics reveals that relaxation of natural selection precedes convergent phenotypic evolution of cavefish.</title>
        <authorList>
            <person name="Peng Z."/>
        </authorList>
    </citation>
    <scope>NUCLEOTIDE SEQUENCE</scope>
    <source>
        <tissue evidence="2">Muscle</tissue>
    </source>
</reference>
<evidence type="ECO:0000313" key="2">
    <source>
        <dbReference type="EMBL" id="KAI7800364.1"/>
    </source>
</evidence>
<dbReference type="Proteomes" id="UP001059041">
    <property type="component" value="Linkage Group LG14"/>
</dbReference>
<comment type="caution">
    <text evidence="2">The sequence shown here is derived from an EMBL/GenBank/DDBJ whole genome shotgun (WGS) entry which is preliminary data.</text>
</comment>
<dbReference type="EMBL" id="JAFHDT010000014">
    <property type="protein sequence ID" value="KAI7800364.1"/>
    <property type="molecule type" value="Genomic_DNA"/>
</dbReference>
<name>A0A9W7TQZ2_TRIRA</name>
<protein>
    <submittedName>
        <fullName evidence="2">Uncharacterized protein</fullName>
    </submittedName>
</protein>
<proteinExistence type="predicted"/>
<accession>A0A9W7TQZ2</accession>
<feature type="region of interest" description="Disordered" evidence="1">
    <location>
        <begin position="33"/>
        <end position="95"/>
    </location>
</feature>
<feature type="compositionally biased region" description="Basic and acidic residues" evidence="1">
    <location>
        <begin position="38"/>
        <end position="47"/>
    </location>
</feature>
<organism evidence="2 3">
    <name type="scientific">Triplophysa rosa</name>
    <name type="common">Cave loach</name>
    <dbReference type="NCBI Taxonomy" id="992332"/>
    <lineage>
        <taxon>Eukaryota</taxon>
        <taxon>Metazoa</taxon>
        <taxon>Chordata</taxon>
        <taxon>Craniata</taxon>
        <taxon>Vertebrata</taxon>
        <taxon>Euteleostomi</taxon>
        <taxon>Actinopterygii</taxon>
        <taxon>Neopterygii</taxon>
        <taxon>Teleostei</taxon>
        <taxon>Ostariophysi</taxon>
        <taxon>Cypriniformes</taxon>
        <taxon>Nemacheilidae</taxon>
        <taxon>Triplophysa</taxon>
    </lineage>
</organism>
<evidence type="ECO:0000313" key="3">
    <source>
        <dbReference type="Proteomes" id="UP001059041"/>
    </source>
</evidence>
<feature type="compositionally biased region" description="Basic residues" evidence="1">
    <location>
        <begin position="82"/>
        <end position="95"/>
    </location>
</feature>
<sequence>MLIVLGVRWICQQEPLPYMVSQPLPWQIHYVSQSRRGSRTEEYEGRRRNSMGVYRKNSSSSNGYTASSKTSADEAAATIQHQYRKYQQKKHKDHK</sequence>
<keyword evidence="3" id="KW-1185">Reference proteome</keyword>
<gene>
    <name evidence="2" type="ORF">IRJ41_001461</name>
</gene>
<evidence type="ECO:0000256" key="1">
    <source>
        <dbReference type="SAM" id="MobiDB-lite"/>
    </source>
</evidence>